<dbReference type="EMBL" id="JASPKY010000478">
    <property type="protein sequence ID" value="KAK9695536.1"/>
    <property type="molecule type" value="Genomic_DNA"/>
</dbReference>
<comment type="caution">
    <text evidence="5">The sequence shown here is derived from an EMBL/GenBank/DDBJ whole genome shotgun (WGS) entry which is preliminary data.</text>
</comment>
<dbReference type="PANTHER" id="PTHR10574">
    <property type="entry name" value="NETRIN/LAMININ-RELATED"/>
    <property type="match status" value="1"/>
</dbReference>
<keyword evidence="6" id="KW-1185">Reference proteome</keyword>
<keyword evidence="2" id="KW-0424">Laminin EGF-like domain</keyword>
<name>A0AAW1IZ17_POPJA</name>
<dbReference type="InterPro" id="IPR008211">
    <property type="entry name" value="Laminin_N"/>
</dbReference>
<accession>A0AAW1IZ17</accession>
<reference evidence="5 6" key="1">
    <citation type="journal article" date="2024" name="BMC Genomics">
        <title>De novo assembly and annotation of Popillia japonica's genome with initial clues to its potential as an invasive pest.</title>
        <authorList>
            <person name="Cucini C."/>
            <person name="Boschi S."/>
            <person name="Funari R."/>
            <person name="Cardaioli E."/>
            <person name="Iannotti N."/>
            <person name="Marturano G."/>
            <person name="Paoli F."/>
            <person name="Bruttini M."/>
            <person name="Carapelli A."/>
            <person name="Frati F."/>
            <person name="Nardi F."/>
        </authorList>
    </citation>
    <scope>NUCLEOTIDE SEQUENCE [LARGE SCALE GENOMIC DNA]</scope>
    <source>
        <strain evidence="5">DMR45628</strain>
    </source>
</reference>
<protein>
    <submittedName>
        <fullName evidence="5">Laminin N-terminal (Domain VI)</fullName>
    </submittedName>
</protein>
<dbReference type="GO" id="GO:0009887">
    <property type="term" value="P:animal organ morphogenesis"/>
    <property type="evidence" value="ECO:0007669"/>
    <property type="project" value="TreeGrafter"/>
</dbReference>
<feature type="chain" id="PRO_5043373873" evidence="3">
    <location>
        <begin position="42"/>
        <end position="180"/>
    </location>
</feature>
<keyword evidence="3" id="KW-0732">Signal</keyword>
<proteinExistence type="predicted"/>
<dbReference type="Pfam" id="PF00055">
    <property type="entry name" value="Laminin_N"/>
    <property type="match status" value="1"/>
</dbReference>
<dbReference type="GO" id="GO:0005604">
    <property type="term" value="C:basement membrane"/>
    <property type="evidence" value="ECO:0007669"/>
    <property type="project" value="TreeGrafter"/>
</dbReference>
<dbReference type="InterPro" id="IPR050440">
    <property type="entry name" value="Laminin/Netrin_ECM"/>
</dbReference>
<feature type="domain" description="Laminin N-terminal" evidence="4">
    <location>
        <begin position="40"/>
        <end position="180"/>
    </location>
</feature>
<organism evidence="5 6">
    <name type="scientific">Popillia japonica</name>
    <name type="common">Japanese beetle</name>
    <dbReference type="NCBI Taxonomy" id="7064"/>
    <lineage>
        <taxon>Eukaryota</taxon>
        <taxon>Metazoa</taxon>
        <taxon>Ecdysozoa</taxon>
        <taxon>Arthropoda</taxon>
        <taxon>Hexapoda</taxon>
        <taxon>Insecta</taxon>
        <taxon>Pterygota</taxon>
        <taxon>Neoptera</taxon>
        <taxon>Endopterygota</taxon>
        <taxon>Coleoptera</taxon>
        <taxon>Polyphaga</taxon>
        <taxon>Scarabaeiformia</taxon>
        <taxon>Scarabaeidae</taxon>
        <taxon>Rutelinae</taxon>
        <taxon>Popillia</taxon>
    </lineage>
</organism>
<sequence>MFEWFGWVFGPTPPAFPVAKRFVAILLFALLSFESISKARAEILTPPYFNLAEGRKIYASATCGEDTEGSELYCKLVGANAENDLNVDNVIQGQFCDYCDPTKPDKMHPPEYAVDGMETWWQSPPLSRGMKYNEVNLTIDLGQKFHKTGSLPKDGRGGDYYYVSMIVRIVLNTDLGSMRI</sequence>
<evidence type="ECO:0000313" key="5">
    <source>
        <dbReference type="EMBL" id="KAK9695536.1"/>
    </source>
</evidence>
<evidence type="ECO:0000256" key="2">
    <source>
        <dbReference type="ARBA" id="ARBA00023292"/>
    </source>
</evidence>
<dbReference type="PROSITE" id="PS51117">
    <property type="entry name" value="LAMININ_NTER"/>
    <property type="match status" value="1"/>
</dbReference>
<feature type="signal peptide" evidence="3">
    <location>
        <begin position="1"/>
        <end position="41"/>
    </location>
</feature>
<dbReference type="AlphaFoldDB" id="A0AAW1IZ17"/>
<gene>
    <name evidence="5" type="ORF">QE152_g32500</name>
</gene>
<dbReference type="SMART" id="SM00136">
    <property type="entry name" value="LamNT"/>
    <property type="match status" value="1"/>
</dbReference>
<keyword evidence="1" id="KW-1015">Disulfide bond</keyword>
<evidence type="ECO:0000256" key="3">
    <source>
        <dbReference type="SAM" id="SignalP"/>
    </source>
</evidence>
<dbReference type="Gene3D" id="2.60.120.260">
    <property type="entry name" value="Galactose-binding domain-like"/>
    <property type="match status" value="1"/>
</dbReference>
<evidence type="ECO:0000313" key="6">
    <source>
        <dbReference type="Proteomes" id="UP001458880"/>
    </source>
</evidence>
<evidence type="ECO:0000256" key="1">
    <source>
        <dbReference type="ARBA" id="ARBA00023157"/>
    </source>
</evidence>
<dbReference type="GO" id="GO:0007411">
    <property type="term" value="P:axon guidance"/>
    <property type="evidence" value="ECO:0007669"/>
    <property type="project" value="TreeGrafter"/>
</dbReference>
<evidence type="ECO:0000259" key="4">
    <source>
        <dbReference type="PROSITE" id="PS51117"/>
    </source>
</evidence>
<dbReference type="Proteomes" id="UP001458880">
    <property type="component" value="Unassembled WGS sequence"/>
</dbReference>
<dbReference type="GO" id="GO:0005201">
    <property type="term" value="F:extracellular matrix structural constituent"/>
    <property type="evidence" value="ECO:0007669"/>
    <property type="project" value="TreeGrafter"/>
</dbReference>
<dbReference type="GO" id="GO:0009888">
    <property type="term" value="P:tissue development"/>
    <property type="evidence" value="ECO:0007669"/>
    <property type="project" value="TreeGrafter"/>
</dbReference>
<dbReference type="PANTHER" id="PTHR10574:SF406">
    <property type="entry name" value="LAMININ SUBUNIT ALPHA 5"/>
    <property type="match status" value="1"/>
</dbReference>